<protein>
    <submittedName>
        <fullName evidence="1">Uncharacterized protein</fullName>
    </submittedName>
</protein>
<sequence length="74" mass="8166">EPPLGVRIKINFDAAFDRVHSRLKRGVVAKNALGKVVASRSIIHADGNETVSFELKGEGLVLARKDQLEIDDRE</sequence>
<name>A0A7J8Q7N1_GOSRA</name>
<gene>
    <name evidence="1" type="ORF">Gorai_007354</name>
</gene>
<reference evidence="1 2" key="1">
    <citation type="journal article" date="2019" name="Genome Biol. Evol.">
        <title>Insights into the evolution of the New World diploid cottons (Gossypium, subgenus Houzingenia) based on genome sequencing.</title>
        <authorList>
            <person name="Grover C.E."/>
            <person name="Arick M.A. 2nd"/>
            <person name="Thrash A."/>
            <person name="Conover J.L."/>
            <person name="Sanders W.S."/>
            <person name="Peterson D.G."/>
            <person name="Frelichowski J.E."/>
            <person name="Scheffler J.A."/>
            <person name="Scheffler B.E."/>
            <person name="Wendel J.F."/>
        </authorList>
    </citation>
    <scope>NUCLEOTIDE SEQUENCE [LARGE SCALE GENOMIC DNA]</scope>
    <source>
        <strain evidence="1">8</strain>
        <tissue evidence="1">Leaf</tissue>
    </source>
</reference>
<proteinExistence type="predicted"/>
<comment type="caution">
    <text evidence="1">The sequence shown here is derived from an EMBL/GenBank/DDBJ whole genome shotgun (WGS) entry which is preliminary data.</text>
</comment>
<evidence type="ECO:0000313" key="1">
    <source>
        <dbReference type="EMBL" id="MBA0597551.1"/>
    </source>
</evidence>
<dbReference type="EMBL" id="JABEZZ010000010">
    <property type="protein sequence ID" value="MBA0597551.1"/>
    <property type="molecule type" value="Genomic_DNA"/>
</dbReference>
<dbReference type="AlphaFoldDB" id="A0A7J8Q7N1"/>
<evidence type="ECO:0000313" key="2">
    <source>
        <dbReference type="Proteomes" id="UP000593578"/>
    </source>
</evidence>
<dbReference type="Proteomes" id="UP000593578">
    <property type="component" value="Unassembled WGS sequence"/>
</dbReference>
<feature type="non-terminal residue" evidence="1">
    <location>
        <position position="1"/>
    </location>
</feature>
<accession>A0A7J8Q7N1</accession>
<organism evidence="1 2">
    <name type="scientific">Gossypium raimondii</name>
    <name type="common">Peruvian cotton</name>
    <name type="synonym">Gossypium klotzschianum subsp. raimondii</name>
    <dbReference type="NCBI Taxonomy" id="29730"/>
    <lineage>
        <taxon>Eukaryota</taxon>
        <taxon>Viridiplantae</taxon>
        <taxon>Streptophyta</taxon>
        <taxon>Embryophyta</taxon>
        <taxon>Tracheophyta</taxon>
        <taxon>Spermatophyta</taxon>
        <taxon>Magnoliopsida</taxon>
        <taxon>eudicotyledons</taxon>
        <taxon>Gunneridae</taxon>
        <taxon>Pentapetalae</taxon>
        <taxon>rosids</taxon>
        <taxon>malvids</taxon>
        <taxon>Malvales</taxon>
        <taxon>Malvaceae</taxon>
        <taxon>Malvoideae</taxon>
        <taxon>Gossypium</taxon>
    </lineage>
</organism>
<feature type="non-terminal residue" evidence="1">
    <location>
        <position position="74"/>
    </location>
</feature>